<gene>
    <name evidence="2" type="ORF">AKO1_013709</name>
</gene>
<dbReference type="Proteomes" id="UP001431209">
    <property type="component" value="Unassembled WGS sequence"/>
</dbReference>
<feature type="domain" description="RGS" evidence="1">
    <location>
        <begin position="250"/>
        <end position="369"/>
    </location>
</feature>
<reference evidence="2 3" key="1">
    <citation type="submission" date="2024-03" db="EMBL/GenBank/DDBJ databases">
        <title>The Acrasis kona genome and developmental transcriptomes reveal deep origins of eukaryotic multicellular pathways.</title>
        <authorList>
            <person name="Sheikh S."/>
            <person name="Fu C.-J."/>
            <person name="Brown M.W."/>
            <person name="Baldauf S.L."/>
        </authorList>
    </citation>
    <scope>NUCLEOTIDE SEQUENCE [LARGE SCALE GENOMIC DNA]</scope>
    <source>
        <strain evidence="2 3">ATCC MYA-3509</strain>
    </source>
</reference>
<dbReference type="InterPro" id="IPR036305">
    <property type="entry name" value="RGS_sf"/>
</dbReference>
<keyword evidence="3" id="KW-1185">Reference proteome</keyword>
<dbReference type="Gene3D" id="3.40.30.10">
    <property type="entry name" value="Glutaredoxin"/>
    <property type="match status" value="1"/>
</dbReference>
<dbReference type="PROSITE" id="PS50132">
    <property type="entry name" value="RGS"/>
    <property type="match status" value="1"/>
</dbReference>
<proteinExistence type="predicted"/>
<evidence type="ECO:0000313" key="2">
    <source>
        <dbReference type="EMBL" id="KAL0477848.1"/>
    </source>
</evidence>
<evidence type="ECO:0000259" key="1">
    <source>
        <dbReference type="PROSITE" id="PS50132"/>
    </source>
</evidence>
<dbReference type="CDD" id="cd07440">
    <property type="entry name" value="RGS"/>
    <property type="match status" value="1"/>
</dbReference>
<dbReference type="Gene3D" id="1.10.167.10">
    <property type="entry name" value="Regulator of G-protein Signalling 4, domain 2"/>
    <property type="match status" value="1"/>
</dbReference>
<dbReference type="SUPFAM" id="SSF48097">
    <property type="entry name" value="Regulator of G-protein signaling, RGS"/>
    <property type="match status" value="1"/>
</dbReference>
<comment type="caution">
    <text evidence="2">The sequence shown here is derived from an EMBL/GenBank/DDBJ whole genome shotgun (WGS) entry which is preliminary data.</text>
</comment>
<organism evidence="2 3">
    <name type="scientific">Acrasis kona</name>
    <dbReference type="NCBI Taxonomy" id="1008807"/>
    <lineage>
        <taxon>Eukaryota</taxon>
        <taxon>Discoba</taxon>
        <taxon>Heterolobosea</taxon>
        <taxon>Tetramitia</taxon>
        <taxon>Eutetramitia</taxon>
        <taxon>Acrasidae</taxon>
        <taxon>Acrasis</taxon>
    </lineage>
</organism>
<dbReference type="PANTHER" id="PTHR10845">
    <property type="entry name" value="REGULATOR OF G PROTEIN SIGNALING"/>
    <property type="match status" value="1"/>
</dbReference>
<dbReference type="InterPro" id="IPR016137">
    <property type="entry name" value="RGS"/>
</dbReference>
<dbReference type="SMART" id="SM00315">
    <property type="entry name" value="RGS"/>
    <property type="match status" value="1"/>
</dbReference>
<dbReference type="EMBL" id="JAOPGA020000252">
    <property type="protein sequence ID" value="KAL0477848.1"/>
    <property type="molecule type" value="Genomic_DNA"/>
</dbReference>
<dbReference type="InterPro" id="IPR044926">
    <property type="entry name" value="RGS_subdomain_2"/>
</dbReference>
<name>A0AAW2YLG9_9EUKA</name>
<accession>A0AAW2YLG9</accession>
<dbReference type="Pfam" id="PF00615">
    <property type="entry name" value="RGS"/>
    <property type="match status" value="1"/>
</dbReference>
<dbReference type="PANTHER" id="PTHR10845:SF192">
    <property type="entry name" value="DOUBLE HIT, ISOFORM B"/>
    <property type="match status" value="1"/>
</dbReference>
<dbReference type="AlphaFoldDB" id="A0AAW2YLG9"/>
<evidence type="ECO:0000313" key="3">
    <source>
        <dbReference type="Proteomes" id="UP001431209"/>
    </source>
</evidence>
<protein>
    <submittedName>
        <fullName evidence="2">Regulator of G-protein signaling</fullName>
    </submittedName>
</protein>
<sequence length="379" mass="43642">MREPIPLKKGFLDSIRTNKGVTIGDINKSHKVLILFLRQSQCCFCREAIRAISINYMTLLQFNTIPVLVHMETPPVFAEALKEIAEGDAVTENLITAYDDENVISNEFSIQRSLGDFLKHFFPTLKAYLNSEETASVVPRENVDLFRVPSFFIIDNDAIVNEFRNVHMGSRPDYIRVLVDPDYEGEMEVVPIMPEKVCEGVYCPLELKNKKPNLVDIIKNEEKVKNTFSCVPKIEPSVDVDVSQVAEELDMTTVLSNHKYIKYFNVHCAKEHASENVSFWKDVHYNFKKEQNEDKRGKISEKIFDTYLNPASLLEINVTDKLKKSTRKELEECGPKLELFDSLVRDIENQLLCNLFMRFKETPLFTEMILKVGVIKNTN</sequence>